<organism evidence="6 7">
    <name type="scientific">Panagrolaimus davidi</name>
    <dbReference type="NCBI Taxonomy" id="227884"/>
    <lineage>
        <taxon>Eukaryota</taxon>
        <taxon>Metazoa</taxon>
        <taxon>Ecdysozoa</taxon>
        <taxon>Nematoda</taxon>
        <taxon>Chromadorea</taxon>
        <taxon>Rhabditida</taxon>
        <taxon>Tylenchina</taxon>
        <taxon>Panagrolaimomorpha</taxon>
        <taxon>Panagrolaimoidea</taxon>
        <taxon>Panagrolaimidae</taxon>
        <taxon>Panagrolaimus</taxon>
    </lineage>
</organism>
<evidence type="ECO:0000256" key="4">
    <source>
        <dbReference type="ARBA" id="ARBA00023136"/>
    </source>
</evidence>
<comment type="similarity">
    <text evidence="5">Belongs to the BI1 family.</text>
</comment>
<feature type="transmembrane region" description="Helical" evidence="5">
    <location>
        <begin position="69"/>
        <end position="88"/>
    </location>
</feature>
<name>A0A914PMD3_9BILA</name>
<comment type="subcellular location">
    <subcellularLocation>
        <location evidence="1">Membrane</location>
        <topology evidence="1">Multi-pass membrane protein</topology>
    </subcellularLocation>
</comment>
<keyword evidence="3 5" id="KW-1133">Transmembrane helix</keyword>
<dbReference type="PANTHER" id="PTHR23291">
    <property type="entry name" value="BAX INHIBITOR-RELATED"/>
    <property type="match status" value="1"/>
</dbReference>
<feature type="transmembrane region" description="Helical" evidence="5">
    <location>
        <begin position="33"/>
        <end position="57"/>
    </location>
</feature>
<sequence length="263" mass="30070">MDNESNTALEISIEAENQTENVETPPPQNRKQFILRVFSTAACLIICLFICFILNLLTEIPFKNPLNSLIFMCLQDVCIYVAILFYYLQQKSPRNWILFSIFTAFFALFVSSHLSFYDFPLIIAAFISTILATVLLILYGIYTKIDYTNFWEFAVRFHIVSIAGGVILVVAGAFEFNIPGFYRMYCVLNSLLFMFMLVFDVQKIMGKMRLKFHEDQTLPAILTIFNDSLQLFTFVLASIGGFGSGNGLNILLDLSVIHIFYMC</sequence>
<feature type="transmembrane region" description="Helical" evidence="5">
    <location>
        <begin position="180"/>
        <end position="199"/>
    </location>
</feature>
<proteinExistence type="inferred from homology"/>
<evidence type="ECO:0000256" key="2">
    <source>
        <dbReference type="ARBA" id="ARBA00022692"/>
    </source>
</evidence>
<feature type="transmembrane region" description="Helical" evidence="5">
    <location>
        <begin position="153"/>
        <end position="174"/>
    </location>
</feature>
<dbReference type="AlphaFoldDB" id="A0A914PMD3"/>
<keyword evidence="6" id="KW-1185">Reference proteome</keyword>
<keyword evidence="4 5" id="KW-0472">Membrane</keyword>
<evidence type="ECO:0000313" key="7">
    <source>
        <dbReference type="WBParaSite" id="PDA_v2.g19640.t1"/>
    </source>
</evidence>
<dbReference type="GO" id="GO:0016020">
    <property type="term" value="C:membrane"/>
    <property type="evidence" value="ECO:0007669"/>
    <property type="project" value="UniProtKB-SubCell"/>
</dbReference>
<evidence type="ECO:0000313" key="6">
    <source>
        <dbReference type="Proteomes" id="UP000887578"/>
    </source>
</evidence>
<dbReference type="InterPro" id="IPR006214">
    <property type="entry name" value="Bax_inhibitor_1-related"/>
</dbReference>
<dbReference type="PANTHER" id="PTHR23291:SF47">
    <property type="entry name" value="TRANSMEMBRANE BAX INHIBITOR MOTIF CONTAINING 7"/>
    <property type="match status" value="1"/>
</dbReference>
<evidence type="ECO:0000256" key="3">
    <source>
        <dbReference type="ARBA" id="ARBA00022989"/>
    </source>
</evidence>
<keyword evidence="2 5" id="KW-0812">Transmembrane</keyword>
<feature type="transmembrane region" description="Helical" evidence="5">
    <location>
        <begin position="121"/>
        <end position="141"/>
    </location>
</feature>
<reference evidence="7" key="1">
    <citation type="submission" date="2022-11" db="UniProtKB">
        <authorList>
            <consortium name="WormBaseParasite"/>
        </authorList>
    </citation>
    <scope>IDENTIFICATION</scope>
</reference>
<dbReference type="Pfam" id="PF01027">
    <property type="entry name" value="Bax1-I"/>
    <property type="match status" value="1"/>
</dbReference>
<feature type="transmembrane region" description="Helical" evidence="5">
    <location>
        <begin position="220"/>
        <end position="242"/>
    </location>
</feature>
<evidence type="ECO:0000256" key="5">
    <source>
        <dbReference type="RuleBase" id="RU004379"/>
    </source>
</evidence>
<feature type="transmembrane region" description="Helical" evidence="5">
    <location>
        <begin position="95"/>
        <end position="115"/>
    </location>
</feature>
<protein>
    <submittedName>
        <fullName evidence="7">Uncharacterized protein</fullName>
    </submittedName>
</protein>
<evidence type="ECO:0000256" key="1">
    <source>
        <dbReference type="ARBA" id="ARBA00004141"/>
    </source>
</evidence>
<dbReference type="WBParaSite" id="PDA_v2.g19640.t1">
    <property type="protein sequence ID" value="PDA_v2.g19640.t1"/>
    <property type="gene ID" value="PDA_v2.g19640"/>
</dbReference>
<accession>A0A914PMD3</accession>
<dbReference type="Proteomes" id="UP000887578">
    <property type="component" value="Unplaced"/>
</dbReference>